<name>A0A5B9DL02_9HYPH</name>
<dbReference type="Pfam" id="PF01497">
    <property type="entry name" value="Peripla_BP_2"/>
    <property type="match status" value="1"/>
</dbReference>
<feature type="domain" description="Fe/B12 periplasmic-binding" evidence="2">
    <location>
        <begin position="51"/>
        <end position="319"/>
    </location>
</feature>
<dbReference type="OrthoDB" id="9775594at2"/>
<proteinExistence type="predicted"/>
<dbReference type="Gene3D" id="1.20.58.2180">
    <property type="match status" value="1"/>
</dbReference>
<keyword evidence="4" id="KW-1185">Reference proteome</keyword>
<dbReference type="Gene3D" id="3.40.50.1980">
    <property type="entry name" value="Nitrogenase molybdenum iron protein domain"/>
    <property type="match status" value="2"/>
</dbReference>
<dbReference type="GO" id="GO:0071281">
    <property type="term" value="P:cellular response to iron ion"/>
    <property type="evidence" value="ECO:0007669"/>
    <property type="project" value="TreeGrafter"/>
</dbReference>
<dbReference type="KEGG" id="yti:FNA67_04965"/>
<feature type="chain" id="PRO_5022754159" evidence="1">
    <location>
        <begin position="31"/>
        <end position="366"/>
    </location>
</feature>
<keyword evidence="1" id="KW-0732">Signal</keyword>
<reference evidence="3 4" key="1">
    <citation type="journal article" date="2015" name="Int. J. Syst. Evol. Microbiol.">
        <title>Youhaiella tibetensis gen. nov., sp. nov., isolated from subsurface sediment.</title>
        <authorList>
            <person name="Wang Y.X."/>
            <person name="Huang F.Q."/>
            <person name="Nogi Y."/>
            <person name="Pang S.J."/>
            <person name="Wang P.K."/>
            <person name="Lv J."/>
        </authorList>
    </citation>
    <scope>NUCLEOTIDE SEQUENCE [LARGE SCALE GENOMIC DNA]</scope>
    <source>
        <strain evidence="4">fig4</strain>
    </source>
</reference>
<dbReference type="Proteomes" id="UP000321062">
    <property type="component" value="Chromosome"/>
</dbReference>
<evidence type="ECO:0000313" key="4">
    <source>
        <dbReference type="Proteomes" id="UP000321062"/>
    </source>
</evidence>
<dbReference type="PROSITE" id="PS50983">
    <property type="entry name" value="FE_B12_PBP"/>
    <property type="match status" value="1"/>
</dbReference>
<dbReference type="AlphaFoldDB" id="A0A5B9DL02"/>
<accession>A0A5B9DL02</accession>
<organism evidence="3 4">
    <name type="scientific">Paradevosia tibetensis</name>
    <dbReference type="NCBI Taxonomy" id="1447062"/>
    <lineage>
        <taxon>Bacteria</taxon>
        <taxon>Pseudomonadati</taxon>
        <taxon>Pseudomonadota</taxon>
        <taxon>Alphaproteobacteria</taxon>
        <taxon>Hyphomicrobiales</taxon>
        <taxon>Devosiaceae</taxon>
        <taxon>Paradevosia</taxon>
    </lineage>
</organism>
<dbReference type="PANTHER" id="PTHR30535:SF34">
    <property type="entry name" value="MOLYBDATE-BINDING PROTEIN MOLA"/>
    <property type="match status" value="1"/>
</dbReference>
<protein>
    <submittedName>
        <fullName evidence="3">ABC transporter substrate-binding protein</fullName>
    </submittedName>
</protein>
<dbReference type="PANTHER" id="PTHR30535">
    <property type="entry name" value="VITAMIN B12-BINDING PROTEIN"/>
    <property type="match status" value="1"/>
</dbReference>
<feature type="signal peptide" evidence="1">
    <location>
        <begin position="1"/>
        <end position="30"/>
    </location>
</feature>
<gene>
    <name evidence="3" type="ORF">FNA67_04965</name>
</gene>
<evidence type="ECO:0000259" key="2">
    <source>
        <dbReference type="PROSITE" id="PS50983"/>
    </source>
</evidence>
<evidence type="ECO:0000256" key="1">
    <source>
        <dbReference type="SAM" id="SignalP"/>
    </source>
</evidence>
<dbReference type="EMBL" id="CP041690">
    <property type="protein sequence ID" value="QEE19562.1"/>
    <property type="molecule type" value="Genomic_DNA"/>
</dbReference>
<dbReference type="SUPFAM" id="SSF53807">
    <property type="entry name" value="Helical backbone' metal receptor"/>
    <property type="match status" value="1"/>
</dbReference>
<sequence>MLANRAAIKRAGAMALAASIIGAGASFSLADDIVITDHENREVRLPAPAERIVTIPMPMASGVIALDGSDSKLVGLNPLSLTAIREGILGKIFPEANNISDAVTSTDFMPNVEALAAVNPNLVVQWGGRGPEIVDPITNAGLNTLLIKYGTEDLTRQYMTMVATAIGKPERITELVEWRDKVEKDIAAKTAAIPEDERPNVLYLGRSLSDITASGSKGNYNAWYIDLAGGKNAAAELEGSVSINREQIAQWDPEVILLNSFEPNLDVSWVYDDPILSLTKAAQNKRVYKMPLGGYRWDPPNQESPLTWMWLADLLHPEVFDYDLRAEMKKAYKVLYNYELSDADIDGIIWTAQQGDAAGYDQFKAN</sequence>
<dbReference type="InterPro" id="IPR050902">
    <property type="entry name" value="ABC_Transporter_SBP"/>
</dbReference>
<evidence type="ECO:0000313" key="3">
    <source>
        <dbReference type="EMBL" id="QEE19562.1"/>
    </source>
</evidence>
<dbReference type="InterPro" id="IPR002491">
    <property type="entry name" value="ABC_transptr_periplasmic_BD"/>
</dbReference>